<evidence type="ECO:0000256" key="3">
    <source>
        <dbReference type="ARBA" id="ARBA00022475"/>
    </source>
</evidence>
<dbReference type="Gene3D" id="2.30.30.830">
    <property type="match status" value="1"/>
</dbReference>
<accession>A0A062ULX0</accession>
<keyword evidence="8" id="KW-0472">Membrane</keyword>
<comment type="caution">
    <text evidence="10">The sequence shown here is derived from an EMBL/GenBank/DDBJ whole genome shotgun (WGS) entry which is preliminary data.</text>
</comment>
<keyword evidence="5" id="KW-0812">Transmembrane</keyword>
<evidence type="ECO:0000256" key="2">
    <source>
        <dbReference type="ARBA" id="ARBA00022448"/>
    </source>
</evidence>
<keyword evidence="4" id="KW-0997">Cell inner membrane</keyword>
<sequence>MAGGAGMMFALYNLSELTWHALGYVNLPASKAMIAAGPYSSSHETPDIAPILAWAPFGRRVELASSGASQTSLNIKSLKLLAVRVSEGAFQSTATISVEGRPAEIFRSGDAVSPGIRLDQVMQRGVVLDVNGKSADLGFEMIGGAERANILQVDADASGQRLQRTISPAPAPEEIIDAYRQQIASDPAGLVRRFSLQPSPQGYVVGENPPVILLAAGLQPGDRVTRVNGAPVGNVSSDSRLFETVIASGRARVEIDRNGRAIILTFPLQ</sequence>
<keyword evidence="6" id="KW-0653">Protein transport</keyword>
<feature type="domain" description="Type II secretion system protein GspC N-terminal" evidence="9">
    <location>
        <begin position="9"/>
        <end position="137"/>
    </location>
</feature>
<comment type="subcellular location">
    <subcellularLocation>
        <location evidence="1">Cell inner membrane</location>
    </subcellularLocation>
</comment>
<evidence type="ECO:0000256" key="8">
    <source>
        <dbReference type="ARBA" id="ARBA00023136"/>
    </source>
</evidence>
<dbReference type="AlphaFoldDB" id="A0A062ULX0"/>
<keyword evidence="2" id="KW-0813">Transport</keyword>
<evidence type="ECO:0000256" key="5">
    <source>
        <dbReference type="ARBA" id="ARBA00022692"/>
    </source>
</evidence>
<organism evidence="10 11">
    <name type="scientific">Hyphomonas chukchiensis</name>
    <dbReference type="NCBI Taxonomy" id="1280947"/>
    <lineage>
        <taxon>Bacteria</taxon>
        <taxon>Pseudomonadati</taxon>
        <taxon>Pseudomonadota</taxon>
        <taxon>Alphaproteobacteria</taxon>
        <taxon>Hyphomonadales</taxon>
        <taxon>Hyphomonadaceae</taxon>
        <taxon>Hyphomonas</taxon>
    </lineage>
</organism>
<evidence type="ECO:0000256" key="7">
    <source>
        <dbReference type="ARBA" id="ARBA00022989"/>
    </source>
</evidence>
<dbReference type="SUPFAM" id="SSF50156">
    <property type="entry name" value="PDZ domain-like"/>
    <property type="match status" value="1"/>
</dbReference>
<evidence type="ECO:0000256" key="4">
    <source>
        <dbReference type="ARBA" id="ARBA00022519"/>
    </source>
</evidence>
<protein>
    <recommendedName>
        <fullName evidence="9">Type II secretion system protein GspC N-terminal domain-containing protein</fullName>
    </recommendedName>
</protein>
<dbReference type="Gene3D" id="2.30.42.10">
    <property type="match status" value="1"/>
</dbReference>
<keyword evidence="7" id="KW-1133">Transmembrane helix</keyword>
<evidence type="ECO:0000313" key="10">
    <source>
        <dbReference type="EMBL" id="KCZ59665.1"/>
    </source>
</evidence>
<evidence type="ECO:0000313" key="11">
    <source>
        <dbReference type="Proteomes" id="UP000027190"/>
    </source>
</evidence>
<dbReference type="PATRIC" id="fig|1280947.3.peg.1079"/>
<dbReference type="GO" id="GO:0005886">
    <property type="term" value="C:plasma membrane"/>
    <property type="evidence" value="ECO:0007669"/>
    <property type="project" value="UniProtKB-SubCell"/>
</dbReference>
<dbReference type="GO" id="GO:0015031">
    <property type="term" value="P:protein transport"/>
    <property type="evidence" value="ECO:0007669"/>
    <property type="project" value="UniProtKB-KW"/>
</dbReference>
<dbReference type="STRING" id="1280947.HY30_13755"/>
<reference evidence="10 11" key="1">
    <citation type="journal article" date="2014" name="Antonie Van Leeuwenhoek">
        <title>Hyphomonas beringensis sp. nov. and Hyphomonas chukchiensis sp. nov., isolated from surface seawater of the Bering Sea and Chukchi Sea.</title>
        <authorList>
            <person name="Li C."/>
            <person name="Lai Q."/>
            <person name="Li G."/>
            <person name="Dong C."/>
            <person name="Wang J."/>
            <person name="Liao Y."/>
            <person name="Shao Z."/>
        </authorList>
    </citation>
    <scope>NUCLEOTIDE SEQUENCE [LARGE SCALE GENOMIC DNA]</scope>
    <source>
        <strain evidence="10 11">BH-BN04-4</strain>
    </source>
</reference>
<dbReference type="Proteomes" id="UP000027190">
    <property type="component" value="Unassembled WGS sequence"/>
</dbReference>
<dbReference type="EMBL" id="AWFG01000013">
    <property type="protein sequence ID" value="KCZ59665.1"/>
    <property type="molecule type" value="Genomic_DNA"/>
</dbReference>
<evidence type="ECO:0000259" key="9">
    <source>
        <dbReference type="Pfam" id="PF11356"/>
    </source>
</evidence>
<keyword evidence="3" id="KW-1003">Cell membrane</keyword>
<evidence type="ECO:0000256" key="1">
    <source>
        <dbReference type="ARBA" id="ARBA00004533"/>
    </source>
</evidence>
<dbReference type="Pfam" id="PF11356">
    <property type="entry name" value="T2SSC"/>
    <property type="match status" value="1"/>
</dbReference>
<proteinExistence type="predicted"/>
<evidence type="ECO:0000256" key="6">
    <source>
        <dbReference type="ARBA" id="ARBA00022927"/>
    </source>
</evidence>
<gene>
    <name evidence="10" type="ORF">HY30_13755</name>
</gene>
<dbReference type="InterPro" id="IPR024961">
    <property type="entry name" value="T2SS_GspC_N"/>
</dbReference>
<keyword evidence="11" id="KW-1185">Reference proteome</keyword>
<name>A0A062ULX0_9PROT</name>
<dbReference type="eggNOG" id="COG3031">
    <property type="taxonomic scope" value="Bacteria"/>
</dbReference>
<dbReference type="InterPro" id="IPR036034">
    <property type="entry name" value="PDZ_sf"/>
</dbReference>